<name>A0A3M7PCC7_BRAPC</name>
<evidence type="ECO:0000313" key="2">
    <source>
        <dbReference type="Proteomes" id="UP000276133"/>
    </source>
</evidence>
<comment type="caution">
    <text evidence="1">The sequence shown here is derived from an EMBL/GenBank/DDBJ whole genome shotgun (WGS) entry which is preliminary data.</text>
</comment>
<reference evidence="1 2" key="1">
    <citation type="journal article" date="2018" name="Sci. Rep.">
        <title>Genomic signatures of local adaptation to the degree of environmental predictability in rotifers.</title>
        <authorList>
            <person name="Franch-Gras L."/>
            <person name="Hahn C."/>
            <person name="Garcia-Roger E.M."/>
            <person name="Carmona M.J."/>
            <person name="Serra M."/>
            <person name="Gomez A."/>
        </authorList>
    </citation>
    <scope>NUCLEOTIDE SEQUENCE [LARGE SCALE GENOMIC DNA]</scope>
    <source>
        <strain evidence="1">HYR1</strain>
    </source>
</reference>
<protein>
    <submittedName>
        <fullName evidence="1">Uncharacterized protein</fullName>
    </submittedName>
</protein>
<dbReference type="Proteomes" id="UP000276133">
    <property type="component" value="Unassembled WGS sequence"/>
</dbReference>
<evidence type="ECO:0000313" key="1">
    <source>
        <dbReference type="EMBL" id="RMZ96629.1"/>
    </source>
</evidence>
<dbReference type="PANTHER" id="PTHR35871">
    <property type="entry name" value="EXPRESSED PROTEIN"/>
    <property type="match status" value="1"/>
</dbReference>
<gene>
    <name evidence="1" type="ORF">BpHYR1_015268</name>
</gene>
<sequence>MNESQVTDDSNYEVEEIAYVDLKIISEIIRFILTGHCSKRSLSILILAILKQFNVSFRDADLFLASIKCLTAKQSNEQLINFKSQSLKEFIEDGRGGKHISSLYDFYPELETEAKIFVDNEIIKKECTFSILKLANHMNEKYNELSCHKLDENTLVRSESMLRIDLKRWGYKYKRNSKKPYFEGHEREDVVKSRTEFIKHFINRKDNYYTLDEKDCNWVYPTEKPCVLIYHDESTFRSGEQFHSRWTKPGLEPFISKGNGRSLMISDFLVAHPSSPFFRLNDEEWSRAIEKYPSLNETCVINYEKNSCTGSIIPGKDGYFDNDTILAQFERLFKMLEFKTEFNHPIKHDIEILVDNATTHTAAEVKIDDFRLNPGKSCPYLKLSWLDDDNNEQMLDLFFDDGPMKGFGDQLKHMEKDLV</sequence>
<dbReference type="PANTHER" id="PTHR35871:SF1">
    <property type="entry name" value="CXC1-LIKE CYSTEINE CLUSTER ASSOCIATED WITH KDZ TRANSPOSASES DOMAIN-CONTAINING PROTEIN"/>
    <property type="match status" value="1"/>
</dbReference>
<keyword evidence="2" id="KW-1185">Reference proteome</keyword>
<dbReference type="AlphaFoldDB" id="A0A3M7PCC7"/>
<dbReference type="OrthoDB" id="10056382at2759"/>
<accession>A0A3M7PCC7</accession>
<dbReference type="EMBL" id="REGN01012011">
    <property type="protein sequence ID" value="RMZ96629.1"/>
    <property type="molecule type" value="Genomic_DNA"/>
</dbReference>
<proteinExistence type="predicted"/>
<organism evidence="1 2">
    <name type="scientific">Brachionus plicatilis</name>
    <name type="common">Marine rotifer</name>
    <name type="synonym">Brachionus muelleri</name>
    <dbReference type="NCBI Taxonomy" id="10195"/>
    <lineage>
        <taxon>Eukaryota</taxon>
        <taxon>Metazoa</taxon>
        <taxon>Spiralia</taxon>
        <taxon>Gnathifera</taxon>
        <taxon>Rotifera</taxon>
        <taxon>Eurotatoria</taxon>
        <taxon>Monogononta</taxon>
        <taxon>Pseudotrocha</taxon>
        <taxon>Ploima</taxon>
        <taxon>Brachionidae</taxon>
        <taxon>Brachionus</taxon>
    </lineage>
</organism>